<keyword evidence="1" id="KW-0812">Transmembrane</keyword>
<keyword evidence="1" id="KW-0472">Membrane</keyword>
<proteinExistence type="predicted"/>
<evidence type="ECO:0000313" key="2">
    <source>
        <dbReference type="EMBL" id="JAE34552.1"/>
    </source>
</evidence>
<accession>A0A0A9HCR7</accession>
<feature type="transmembrane region" description="Helical" evidence="1">
    <location>
        <begin position="112"/>
        <end position="130"/>
    </location>
</feature>
<organism evidence="2">
    <name type="scientific">Arundo donax</name>
    <name type="common">Giant reed</name>
    <name type="synonym">Donax arundinaceus</name>
    <dbReference type="NCBI Taxonomy" id="35708"/>
    <lineage>
        <taxon>Eukaryota</taxon>
        <taxon>Viridiplantae</taxon>
        <taxon>Streptophyta</taxon>
        <taxon>Embryophyta</taxon>
        <taxon>Tracheophyta</taxon>
        <taxon>Spermatophyta</taxon>
        <taxon>Magnoliopsida</taxon>
        <taxon>Liliopsida</taxon>
        <taxon>Poales</taxon>
        <taxon>Poaceae</taxon>
        <taxon>PACMAD clade</taxon>
        <taxon>Arundinoideae</taxon>
        <taxon>Arundineae</taxon>
        <taxon>Arundo</taxon>
    </lineage>
</organism>
<sequence>MRQCSTFCVPVVPAPKQVWTSAACAFQHDNTFADWWRRVQRWAGKEKQKGMNSLIIPGAWLLWKHRNDNVFNSAAPRVEVVLQEVSMEAQLWIMSERSQRSVARMPSSTRCLMFWPTVFLLVIFVAVLLLCSCPSCLCLPCL</sequence>
<evidence type="ECO:0000256" key="1">
    <source>
        <dbReference type="SAM" id="Phobius"/>
    </source>
</evidence>
<keyword evidence="1" id="KW-1133">Transmembrane helix</keyword>
<protein>
    <submittedName>
        <fullName evidence="2">Uncharacterized protein</fullName>
    </submittedName>
</protein>
<reference evidence="2" key="1">
    <citation type="submission" date="2014-09" db="EMBL/GenBank/DDBJ databases">
        <authorList>
            <person name="Magalhaes I.L.F."/>
            <person name="Oliveira U."/>
            <person name="Santos F.R."/>
            <person name="Vidigal T.H.D.A."/>
            <person name="Brescovit A.D."/>
            <person name="Santos A.J."/>
        </authorList>
    </citation>
    <scope>NUCLEOTIDE SEQUENCE</scope>
    <source>
        <tissue evidence="2">Shoot tissue taken approximately 20 cm above the soil surface</tissue>
    </source>
</reference>
<name>A0A0A9HCR7_ARUDO</name>
<dbReference type="EMBL" id="GBRH01163344">
    <property type="protein sequence ID" value="JAE34552.1"/>
    <property type="molecule type" value="Transcribed_RNA"/>
</dbReference>
<reference evidence="2" key="2">
    <citation type="journal article" date="2015" name="Data Brief">
        <title>Shoot transcriptome of the giant reed, Arundo donax.</title>
        <authorList>
            <person name="Barrero R.A."/>
            <person name="Guerrero F.D."/>
            <person name="Moolhuijzen P."/>
            <person name="Goolsby J.A."/>
            <person name="Tidwell J."/>
            <person name="Bellgard S.E."/>
            <person name="Bellgard M.I."/>
        </authorList>
    </citation>
    <scope>NUCLEOTIDE SEQUENCE</scope>
    <source>
        <tissue evidence="2">Shoot tissue taken approximately 20 cm above the soil surface</tissue>
    </source>
</reference>
<dbReference type="AlphaFoldDB" id="A0A0A9HCR7"/>